<evidence type="ECO:0000256" key="1">
    <source>
        <dbReference type="ARBA" id="ARBA00023015"/>
    </source>
</evidence>
<protein>
    <submittedName>
        <fullName evidence="5">Transcriptional regulator, GntR family</fullName>
    </submittedName>
</protein>
<dbReference type="PANTHER" id="PTHR43537:SF24">
    <property type="entry name" value="GLUCONATE OPERON TRANSCRIPTIONAL REPRESSOR"/>
    <property type="match status" value="1"/>
</dbReference>
<name>A0A1W1EBB0_9ZZZZ</name>
<dbReference type="InterPro" id="IPR008920">
    <property type="entry name" value="TF_FadR/GntR_C"/>
</dbReference>
<feature type="domain" description="HTH gntR-type" evidence="4">
    <location>
        <begin position="6"/>
        <end position="73"/>
    </location>
</feature>
<dbReference type="InterPro" id="IPR011711">
    <property type="entry name" value="GntR_C"/>
</dbReference>
<dbReference type="PANTHER" id="PTHR43537">
    <property type="entry name" value="TRANSCRIPTIONAL REGULATOR, GNTR FAMILY"/>
    <property type="match status" value="1"/>
</dbReference>
<dbReference type="AlphaFoldDB" id="A0A1W1EBB0"/>
<dbReference type="Gene3D" id="1.10.10.10">
    <property type="entry name" value="Winged helix-like DNA-binding domain superfamily/Winged helix DNA-binding domain"/>
    <property type="match status" value="1"/>
</dbReference>
<proteinExistence type="predicted"/>
<dbReference type="InterPro" id="IPR036390">
    <property type="entry name" value="WH_DNA-bd_sf"/>
</dbReference>
<dbReference type="GO" id="GO:0003700">
    <property type="term" value="F:DNA-binding transcription factor activity"/>
    <property type="evidence" value="ECO:0007669"/>
    <property type="project" value="InterPro"/>
</dbReference>
<evidence type="ECO:0000256" key="3">
    <source>
        <dbReference type="ARBA" id="ARBA00023163"/>
    </source>
</evidence>
<dbReference type="Gene3D" id="1.20.120.530">
    <property type="entry name" value="GntR ligand-binding domain-like"/>
    <property type="match status" value="1"/>
</dbReference>
<evidence type="ECO:0000256" key="2">
    <source>
        <dbReference type="ARBA" id="ARBA00023125"/>
    </source>
</evidence>
<dbReference type="PROSITE" id="PS50949">
    <property type="entry name" value="HTH_GNTR"/>
    <property type="match status" value="1"/>
</dbReference>
<dbReference type="Pfam" id="PF00392">
    <property type="entry name" value="GntR"/>
    <property type="match status" value="1"/>
</dbReference>
<dbReference type="Pfam" id="PF07729">
    <property type="entry name" value="FCD"/>
    <property type="match status" value="1"/>
</dbReference>
<dbReference type="InterPro" id="IPR000524">
    <property type="entry name" value="Tscrpt_reg_HTH_GntR"/>
</dbReference>
<keyword evidence="1" id="KW-0805">Transcription regulation</keyword>
<dbReference type="InterPro" id="IPR036388">
    <property type="entry name" value="WH-like_DNA-bd_sf"/>
</dbReference>
<keyword evidence="2" id="KW-0238">DNA-binding</keyword>
<organism evidence="5">
    <name type="scientific">hydrothermal vent metagenome</name>
    <dbReference type="NCBI Taxonomy" id="652676"/>
    <lineage>
        <taxon>unclassified sequences</taxon>
        <taxon>metagenomes</taxon>
        <taxon>ecological metagenomes</taxon>
    </lineage>
</organism>
<evidence type="ECO:0000313" key="5">
    <source>
        <dbReference type="EMBL" id="SFZ97311.1"/>
    </source>
</evidence>
<dbReference type="EMBL" id="FPKX01000002">
    <property type="protein sequence ID" value="SFZ97311.1"/>
    <property type="molecule type" value="Genomic_DNA"/>
</dbReference>
<dbReference type="GO" id="GO:0003677">
    <property type="term" value="F:DNA binding"/>
    <property type="evidence" value="ECO:0007669"/>
    <property type="project" value="UniProtKB-KW"/>
</dbReference>
<evidence type="ECO:0000259" key="4">
    <source>
        <dbReference type="PROSITE" id="PS50949"/>
    </source>
</evidence>
<dbReference type="SMART" id="SM00895">
    <property type="entry name" value="FCD"/>
    <property type="match status" value="1"/>
</dbReference>
<dbReference type="CDD" id="cd07377">
    <property type="entry name" value="WHTH_GntR"/>
    <property type="match status" value="1"/>
</dbReference>
<gene>
    <name evidence="5" type="ORF">MNB_SV-5-1136</name>
</gene>
<keyword evidence="3" id="KW-0804">Transcription</keyword>
<dbReference type="SUPFAM" id="SSF48008">
    <property type="entry name" value="GntR ligand-binding domain-like"/>
    <property type="match status" value="1"/>
</dbReference>
<dbReference type="SMART" id="SM00345">
    <property type="entry name" value="HTH_GNTR"/>
    <property type="match status" value="1"/>
</dbReference>
<reference evidence="5" key="1">
    <citation type="submission" date="2016-10" db="EMBL/GenBank/DDBJ databases">
        <authorList>
            <person name="de Groot N.N."/>
        </authorList>
    </citation>
    <scope>NUCLEOTIDE SEQUENCE</scope>
</reference>
<accession>A0A1W1EBB0</accession>
<dbReference type="SUPFAM" id="SSF46785">
    <property type="entry name" value="Winged helix' DNA-binding domain"/>
    <property type="match status" value="1"/>
</dbReference>
<sequence>MELRKESLKDKIVTILMQRIIDGTLPLGEKIREIHIAKEFGVSQAPVREAIITLVAIGILEHTPNVGTHVKVCNEKEILEIYKTREALETFVADENIGYTDEQIVQLKKHYNNMLLSAKDNDIKSFVNADQKFHTTILSASDNTLLLDIWTQLYTRSSVQKVVKDYHDNFLSIAQLHLPIIEAIEQHNSEAHKDAIIAHYANIYINIKGSK</sequence>